<feature type="transmembrane region" description="Helical" evidence="1">
    <location>
        <begin position="53"/>
        <end position="80"/>
    </location>
</feature>
<keyword evidence="1" id="KW-0472">Membrane</keyword>
<organism evidence="2 3">
    <name type="scientific">Salmonella enterica subsp. enterica serovar Inverness str. R8-3668</name>
    <dbReference type="NCBI Taxonomy" id="913075"/>
    <lineage>
        <taxon>Bacteria</taxon>
        <taxon>Pseudomonadati</taxon>
        <taxon>Pseudomonadota</taxon>
        <taxon>Gammaproteobacteria</taxon>
        <taxon>Enterobacterales</taxon>
        <taxon>Enterobacteriaceae</taxon>
        <taxon>Salmonella</taxon>
    </lineage>
</organism>
<comment type="caution">
    <text evidence="2">The sequence shown here is derived from an EMBL/GenBank/DDBJ whole genome shotgun (WGS) entry which is preliminary data.</text>
</comment>
<gene>
    <name evidence="2" type="ORF">LTSEINV_1330</name>
</gene>
<feature type="transmembrane region" description="Helical" evidence="1">
    <location>
        <begin position="12"/>
        <end position="33"/>
    </location>
</feature>
<keyword evidence="1" id="KW-1133">Transmembrane helix</keyword>
<protein>
    <recommendedName>
        <fullName evidence="4">DUF1418 family protein</fullName>
    </recommendedName>
</protein>
<dbReference type="PATRIC" id="fig|913075.3.peg.1024"/>
<sequence length="108" mass="11750">MRTIGVLPKSVLILECLGMILLALALLSLNHYLTLPAPFNTPLAAARAVQYAAPLAGVLMVFLGVVLILPAAVAMMWRIAQLLAPQLMKRPPDISSRSDREKHNESDH</sequence>
<dbReference type="InterPro" id="IPR010815">
    <property type="entry name" value="DUF1418"/>
</dbReference>
<keyword evidence="1" id="KW-0812">Transmembrane</keyword>
<dbReference type="Pfam" id="PF07214">
    <property type="entry name" value="DUF1418"/>
    <property type="match status" value="1"/>
</dbReference>
<dbReference type="Proteomes" id="UP000003532">
    <property type="component" value="Unassembled WGS sequence"/>
</dbReference>
<evidence type="ECO:0000256" key="1">
    <source>
        <dbReference type="SAM" id="Phobius"/>
    </source>
</evidence>
<dbReference type="EMBL" id="AFCO01000471">
    <property type="protein sequence ID" value="EHC60618.1"/>
    <property type="molecule type" value="Genomic_DNA"/>
</dbReference>
<evidence type="ECO:0000313" key="2">
    <source>
        <dbReference type="EMBL" id="EHC60618.1"/>
    </source>
</evidence>
<reference evidence="2 3" key="1">
    <citation type="journal article" date="2011" name="BMC Genomics">
        <title>Genome sequencing reveals diversification of virulence factor content and possible host adaptation in distinct subpopulations of Salmonella enterica.</title>
        <authorList>
            <person name="den Bakker H.C."/>
            <person name="Moreno Switt A.I."/>
            <person name="Govoni G."/>
            <person name="Cummings C.A."/>
            <person name="Ranieri M.L."/>
            <person name="Degoricija L."/>
            <person name="Hoelzer K."/>
            <person name="Rodriguez-Rivera L.D."/>
            <person name="Brown S."/>
            <person name="Bolchacova E."/>
            <person name="Furtado M.R."/>
            <person name="Wiedmann M."/>
        </authorList>
    </citation>
    <scope>NUCLEOTIDE SEQUENCE [LARGE SCALE GENOMIC DNA]</scope>
    <source>
        <strain evidence="2 3">R8-3668</strain>
    </source>
</reference>
<proteinExistence type="predicted"/>
<evidence type="ECO:0000313" key="3">
    <source>
        <dbReference type="Proteomes" id="UP000003532"/>
    </source>
</evidence>
<accession>G5NA63</accession>
<name>G5NA63_SALET</name>
<evidence type="ECO:0008006" key="4">
    <source>
        <dbReference type="Google" id="ProtNLM"/>
    </source>
</evidence>
<dbReference type="BioCyc" id="SENT913075:G120P-3278-MONOMER"/>
<dbReference type="AlphaFoldDB" id="G5NA63"/>